<feature type="compositionally biased region" description="Acidic residues" evidence="1">
    <location>
        <begin position="23"/>
        <end position="34"/>
    </location>
</feature>
<feature type="compositionally biased region" description="Polar residues" evidence="1">
    <location>
        <begin position="58"/>
        <end position="68"/>
    </location>
</feature>
<gene>
    <name evidence="2" type="ORF">SPAPADRAFT_50725</name>
</gene>
<sequence>MDDDMRYDRPEKGKEDFSYSNISDDEEEFDDTEIETPVRLVSTTRLDLGRFDLPAPQPQRSGTTNYTKFRTLRRSPLRNPPIVASESAADKTSTKTDKPAVNGISKITHEKELPHSPPSNLKFNNSALSPPAAKKLGLILEPSEEQRPRKQIRKMLERASSDITEEPSFHKPDPIQTDGSDNRGTQSPGVLADVSREIIIEKVNDTINSLMQSKNKKPHIKVNADVKIPPIETKNDEISSEEEPELQVHHWSDMPEMLGVSTPLVERPSRKRNRSSIEDPVTTLDTGYKHTTTHSNWWPRSKWDKLLKIVLSKHIDREEAINSPLLMSELGCKSRVELENRYDFLVHYKLKAYNGHGNNGRASGRSQH</sequence>
<dbReference type="RefSeq" id="XP_007375412.1">
    <property type="nucleotide sequence ID" value="XM_007375350.1"/>
</dbReference>
<dbReference type="OMA" id="WRANSID"/>
<dbReference type="OrthoDB" id="4086732at2759"/>
<name>G3APF9_SPAPN</name>
<feature type="region of interest" description="Disordered" evidence="1">
    <location>
        <begin position="159"/>
        <end position="190"/>
    </location>
</feature>
<evidence type="ECO:0000256" key="1">
    <source>
        <dbReference type="SAM" id="MobiDB-lite"/>
    </source>
</evidence>
<dbReference type="GeneID" id="18871478"/>
<dbReference type="InParanoid" id="G3APF9"/>
<dbReference type="HOGENOM" id="CLU_900143_0_0_1"/>
<reference evidence="2 3" key="1">
    <citation type="journal article" date="2011" name="Proc. Natl. Acad. Sci. U.S.A.">
        <title>Comparative genomics of xylose-fermenting fungi for enhanced biofuel production.</title>
        <authorList>
            <person name="Wohlbach D.J."/>
            <person name="Kuo A."/>
            <person name="Sato T.K."/>
            <person name="Potts K.M."/>
            <person name="Salamov A.A."/>
            <person name="LaButti K.M."/>
            <person name="Sun H."/>
            <person name="Clum A."/>
            <person name="Pangilinan J.L."/>
            <person name="Lindquist E.A."/>
            <person name="Lucas S."/>
            <person name="Lapidus A."/>
            <person name="Jin M."/>
            <person name="Gunawan C."/>
            <person name="Balan V."/>
            <person name="Dale B.E."/>
            <person name="Jeffries T.W."/>
            <person name="Zinkel R."/>
            <person name="Barry K.W."/>
            <person name="Grigoriev I.V."/>
            <person name="Gasch A.P."/>
        </authorList>
    </citation>
    <scope>NUCLEOTIDE SEQUENCE [LARGE SCALE GENOMIC DNA]</scope>
    <source>
        <strain evidence="3">NRRL Y-27907 / 11-Y1</strain>
    </source>
</reference>
<dbReference type="KEGG" id="spaa:SPAPADRAFT_50725"/>
<dbReference type="AlphaFoldDB" id="G3APF9"/>
<protein>
    <submittedName>
        <fullName evidence="2">Uncharacterized protein</fullName>
    </submittedName>
</protein>
<dbReference type="EMBL" id="GL996502">
    <property type="protein sequence ID" value="EGW32136.1"/>
    <property type="molecule type" value="Genomic_DNA"/>
</dbReference>
<feature type="region of interest" description="Disordered" evidence="1">
    <location>
        <begin position="1"/>
        <end position="35"/>
    </location>
</feature>
<proteinExistence type="predicted"/>
<feature type="compositionally biased region" description="Polar residues" evidence="1">
    <location>
        <begin position="177"/>
        <end position="188"/>
    </location>
</feature>
<dbReference type="eggNOG" id="ENOG502T610">
    <property type="taxonomic scope" value="Eukaryota"/>
</dbReference>
<feature type="compositionally biased region" description="Polar residues" evidence="1">
    <location>
        <begin position="118"/>
        <end position="128"/>
    </location>
</feature>
<feature type="compositionally biased region" description="Basic and acidic residues" evidence="1">
    <location>
        <begin position="88"/>
        <end position="98"/>
    </location>
</feature>
<evidence type="ECO:0000313" key="3">
    <source>
        <dbReference type="Proteomes" id="UP000000709"/>
    </source>
</evidence>
<evidence type="ECO:0000313" key="2">
    <source>
        <dbReference type="EMBL" id="EGW32136.1"/>
    </source>
</evidence>
<dbReference type="Proteomes" id="UP000000709">
    <property type="component" value="Unassembled WGS sequence"/>
</dbReference>
<feature type="region of interest" description="Disordered" evidence="1">
    <location>
        <begin position="50"/>
        <end position="128"/>
    </location>
</feature>
<keyword evidence="3" id="KW-1185">Reference proteome</keyword>
<feature type="compositionally biased region" description="Basic and acidic residues" evidence="1">
    <location>
        <begin position="1"/>
        <end position="17"/>
    </location>
</feature>
<organism evidence="3">
    <name type="scientific">Spathaspora passalidarum (strain NRRL Y-27907 / 11-Y1)</name>
    <dbReference type="NCBI Taxonomy" id="619300"/>
    <lineage>
        <taxon>Eukaryota</taxon>
        <taxon>Fungi</taxon>
        <taxon>Dikarya</taxon>
        <taxon>Ascomycota</taxon>
        <taxon>Saccharomycotina</taxon>
        <taxon>Pichiomycetes</taxon>
        <taxon>Debaryomycetaceae</taxon>
        <taxon>Spathaspora</taxon>
    </lineage>
</organism>
<dbReference type="STRING" id="619300.G3APF9"/>
<accession>G3APF9</accession>